<keyword evidence="1" id="KW-0812">Transmembrane</keyword>
<dbReference type="KEGG" id="nhy:JQS43_16640"/>
<evidence type="ECO:0008006" key="4">
    <source>
        <dbReference type="Google" id="ProtNLM"/>
    </source>
</evidence>
<name>A0A895YGD8_9ACTN</name>
<keyword evidence="3" id="KW-1185">Reference proteome</keyword>
<sequence length="237" mass="25423">MAAPNLRFVPTLVEAGRLWRRHLRSFAVIAVVLVPPLAVVEVLSHELDLAPNLGLVVTFGLAGLVVTVVAEAFCAGLADHVLYYDRIGHRRQSLWRHARALPLLTLVVLALLIGLAVTIGALLLLLPGLVIYAWLAVAPPAASFERTGVAGSLRRSVALVRGRFWRVAALVLVPSIPVLLIDALGDALRAWHSPHWLLVLVEAVCEAIVIGFTAAVVVVVYHTLRGHPGTDRLPAGP</sequence>
<dbReference type="RefSeq" id="WP_239675330.1">
    <property type="nucleotide sequence ID" value="NZ_CP070499.1"/>
</dbReference>
<feature type="transmembrane region" description="Helical" evidence="1">
    <location>
        <begin position="196"/>
        <end position="224"/>
    </location>
</feature>
<protein>
    <recommendedName>
        <fullName evidence="4">Glycerophosphoryl diester phosphodiesterase membrane domain-containing protein</fullName>
    </recommendedName>
</protein>
<gene>
    <name evidence="2" type="ORF">JQS43_16640</name>
</gene>
<keyword evidence="1" id="KW-1133">Transmembrane helix</keyword>
<dbReference type="EMBL" id="CP070499">
    <property type="protein sequence ID" value="QSB13250.1"/>
    <property type="molecule type" value="Genomic_DNA"/>
</dbReference>
<dbReference type="AlphaFoldDB" id="A0A895YGD8"/>
<feature type="transmembrane region" description="Helical" evidence="1">
    <location>
        <begin position="164"/>
        <end position="184"/>
    </location>
</feature>
<evidence type="ECO:0000313" key="3">
    <source>
        <dbReference type="Proteomes" id="UP000662857"/>
    </source>
</evidence>
<evidence type="ECO:0000313" key="2">
    <source>
        <dbReference type="EMBL" id="QSB13250.1"/>
    </source>
</evidence>
<evidence type="ECO:0000256" key="1">
    <source>
        <dbReference type="SAM" id="Phobius"/>
    </source>
</evidence>
<accession>A0A895YGD8</accession>
<keyword evidence="1" id="KW-0472">Membrane</keyword>
<feature type="transmembrane region" description="Helical" evidence="1">
    <location>
        <begin position="26"/>
        <end position="44"/>
    </location>
</feature>
<organism evidence="2 3">
    <name type="scientific">Natronosporangium hydrolyticum</name>
    <dbReference type="NCBI Taxonomy" id="2811111"/>
    <lineage>
        <taxon>Bacteria</taxon>
        <taxon>Bacillati</taxon>
        <taxon>Actinomycetota</taxon>
        <taxon>Actinomycetes</taxon>
        <taxon>Micromonosporales</taxon>
        <taxon>Micromonosporaceae</taxon>
        <taxon>Natronosporangium</taxon>
    </lineage>
</organism>
<reference evidence="2" key="1">
    <citation type="submission" date="2021-02" db="EMBL/GenBank/DDBJ databases">
        <title>Natrosporangium hydrolyticum gen. nov., sp. nov, a haloalkaliphilic actinobacterium from a soda solonchak soil.</title>
        <authorList>
            <person name="Sorokin D.Y."/>
            <person name="Khijniak T.V."/>
            <person name="Zakharycheva A.P."/>
            <person name="Boueva O.V."/>
            <person name="Ariskina E.V."/>
            <person name="Hahnke R.L."/>
            <person name="Bunk B."/>
            <person name="Sproer C."/>
            <person name="Schumann P."/>
            <person name="Evtushenko L.I."/>
            <person name="Kublanov I.V."/>
        </authorList>
    </citation>
    <scope>NUCLEOTIDE SEQUENCE</scope>
    <source>
        <strain evidence="2">DSM 106523</strain>
    </source>
</reference>
<proteinExistence type="predicted"/>
<dbReference type="Proteomes" id="UP000662857">
    <property type="component" value="Chromosome"/>
</dbReference>
<feature type="transmembrane region" description="Helical" evidence="1">
    <location>
        <begin position="103"/>
        <end position="135"/>
    </location>
</feature>
<feature type="transmembrane region" description="Helical" evidence="1">
    <location>
        <begin position="56"/>
        <end position="82"/>
    </location>
</feature>